<dbReference type="EMBL" id="JAAITT010000020">
    <property type="protein sequence ID" value="NSJ49947.1"/>
    <property type="molecule type" value="Genomic_DNA"/>
</dbReference>
<protein>
    <submittedName>
        <fullName evidence="2">AAA family ATPase</fullName>
    </submittedName>
</protein>
<feature type="coiled-coil region" evidence="1">
    <location>
        <begin position="820"/>
        <end position="847"/>
    </location>
</feature>
<dbReference type="AlphaFoldDB" id="A0AAW5C269"/>
<dbReference type="PANTHER" id="PTHR43581">
    <property type="entry name" value="ATP/GTP PHOSPHATASE"/>
    <property type="match status" value="1"/>
</dbReference>
<gene>
    <name evidence="3" type="ORF">G5B36_14730</name>
    <name evidence="2" type="ORF">L0N08_22195</name>
</gene>
<evidence type="ECO:0000256" key="1">
    <source>
        <dbReference type="SAM" id="Coils"/>
    </source>
</evidence>
<dbReference type="PANTHER" id="PTHR43581:SF4">
    <property type="entry name" value="ATP_GTP PHOSPHATASE"/>
    <property type="match status" value="1"/>
</dbReference>
<dbReference type="SUPFAM" id="SSF52540">
    <property type="entry name" value="P-loop containing nucleoside triphosphate hydrolases"/>
    <property type="match status" value="1"/>
</dbReference>
<evidence type="ECO:0000313" key="4">
    <source>
        <dbReference type="Proteomes" id="UP000669239"/>
    </source>
</evidence>
<dbReference type="Proteomes" id="UP001299608">
    <property type="component" value="Unassembled WGS sequence"/>
</dbReference>
<sequence>MDQNIKMPGKTYKELYARRHMAYAFFHNLDIEKDKGKKHNRSVSGLHETAYPALIEFYGNFIGKFADNEEAIRLICRFYPQKELSGLSVDRTAETLFTHIRHAGTMKDHGYAYHGIEMIKTYIHNVPEAVLGKVLRQYHLYGIINDMVCRHQIHAVITSSSLTGERQRRYKFWYLDSLILADILNKILYKKLQEDTEDVDREFLADITMDTDPLVVFGSPEGYWKNNQIGEREFYLDNHLAFTISLSKGNVAVSNLSAHVMESFLFDMKDWRLEGYYQRQEEQRLYGVVFGSSGEKINYRQMLFSLLFLNRYHGMEEQQVDFDHRYHYDNQKKELRISQGKEGKIPHFYGKAVSSLSCIVGKNGTGKSSTVDFLRETFLRLIKLVEETDIIIENGYIKKEAYQDYHILGEDTEFLVVFRLDDDAYYVTNIDGITAEQAVHLKPFNRGTIRSFNEISKLFYFSGLLKNDLEPFADTEQRMDVEKGSKQEQAIMLDDFKQYDYSEMGSFLEKITCWKEGIAEDKDYINKELCYQFTFLKYMGQDRMNRLLDLKTDKIFHVRSRMPNHINDAEEQFTLGQIGNDPEQLDWLLEKFVHYPDAKIEYFSSGEYAKFAFLARLYWMLEGCQREKRLYENKWGKNIFGNEESLLLGETAVIFIDEGEVYYHPEWQRCYIDILLKMINENLNQERVQVVITTNSPFILSDVLREDVVYLSGEEEKITEMREKEITFGQNIHRLLRRNFFMEATIGEYAKTMIQEMIGVLQGGKKSKAARMEDIRKFLHQYYTEVKDGEEYEDVQRLIHQVGEPIYRDNLEKLVSIHKAEDKNWQIREMQKEIQQLEERIQRLKHD</sequence>
<reference evidence="3" key="2">
    <citation type="submission" date="2020-02" db="EMBL/GenBank/DDBJ databases">
        <authorList>
            <person name="Littmann E."/>
            <person name="Sorbara M."/>
        </authorList>
    </citation>
    <scope>NUCLEOTIDE SEQUENCE</scope>
    <source>
        <strain evidence="3">MSK.1.17</strain>
    </source>
</reference>
<keyword evidence="1" id="KW-0175">Coiled coil</keyword>
<evidence type="ECO:0000313" key="2">
    <source>
        <dbReference type="EMBL" id="MCG4748135.1"/>
    </source>
</evidence>
<reference evidence="2" key="3">
    <citation type="submission" date="2022-01" db="EMBL/GenBank/DDBJ databases">
        <title>Collection of gut derived symbiotic bacterial strains cultured from healthy donors.</title>
        <authorList>
            <person name="Lin H."/>
            <person name="Kohout C."/>
            <person name="Waligurski E."/>
            <person name="Pamer E.G."/>
        </authorList>
    </citation>
    <scope>NUCLEOTIDE SEQUENCE</scope>
    <source>
        <strain evidence="2">DFI.6.55</strain>
    </source>
</reference>
<dbReference type="Gene3D" id="3.40.50.300">
    <property type="entry name" value="P-loop containing nucleotide triphosphate hydrolases"/>
    <property type="match status" value="1"/>
</dbReference>
<evidence type="ECO:0000313" key="5">
    <source>
        <dbReference type="Proteomes" id="UP001299608"/>
    </source>
</evidence>
<dbReference type="EMBL" id="JAKNGE010000033">
    <property type="protein sequence ID" value="MCG4748135.1"/>
    <property type="molecule type" value="Genomic_DNA"/>
</dbReference>
<dbReference type="InterPro" id="IPR027417">
    <property type="entry name" value="P-loop_NTPase"/>
</dbReference>
<accession>A0AAW5C269</accession>
<keyword evidence="4" id="KW-1185">Reference proteome</keyword>
<reference evidence="3 4" key="1">
    <citation type="journal article" date="2020" name="Cell Host Microbe">
        <title>Functional and Genomic Variation between Human-Derived Isolates of Lachnospiraceae Reveals Inter- and Intra-Species Diversity.</title>
        <authorList>
            <person name="Sorbara M.T."/>
            <person name="Littmann E.R."/>
            <person name="Fontana E."/>
            <person name="Moody T.U."/>
            <person name="Kohout C.E."/>
            <person name="Gjonbalaj M."/>
            <person name="Eaton V."/>
            <person name="Seok R."/>
            <person name="Leiner I.M."/>
            <person name="Pamer E.G."/>
        </authorList>
    </citation>
    <scope>NUCLEOTIDE SEQUENCE [LARGE SCALE GENOMIC DNA]</scope>
    <source>
        <strain evidence="3 4">MSK.1.17</strain>
    </source>
</reference>
<name>A0AAW5C269_9FIRM</name>
<proteinExistence type="predicted"/>
<organism evidence="2 5">
    <name type="scientific">Enterocloster aldenensis</name>
    <dbReference type="NCBI Taxonomy" id="358742"/>
    <lineage>
        <taxon>Bacteria</taxon>
        <taxon>Bacillati</taxon>
        <taxon>Bacillota</taxon>
        <taxon>Clostridia</taxon>
        <taxon>Lachnospirales</taxon>
        <taxon>Lachnospiraceae</taxon>
        <taxon>Enterocloster</taxon>
    </lineage>
</organism>
<evidence type="ECO:0000313" key="3">
    <source>
        <dbReference type="EMBL" id="NSJ49947.1"/>
    </source>
</evidence>
<dbReference type="RefSeq" id="WP_165642141.1">
    <property type="nucleotide sequence ID" value="NZ_JAAITT010000020.1"/>
</dbReference>
<dbReference type="Proteomes" id="UP000669239">
    <property type="component" value="Unassembled WGS sequence"/>
</dbReference>
<comment type="caution">
    <text evidence="2">The sequence shown here is derived from an EMBL/GenBank/DDBJ whole genome shotgun (WGS) entry which is preliminary data.</text>
</comment>
<dbReference type="InterPro" id="IPR051396">
    <property type="entry name" value="Bact_Antivir_Def_Nuclease"/>
</dbReference>